<keyword evidence="9 14" id="KW-0862">Zinc</keyword>
<dbReference type="GO" id="GO:0046872">
    <property type="term" value="F:metal ion binding"/>
    <property type="evidence" value="ECO:0007669"/>
    <property type="project" value="UniProtKB-UniRule"/>
</dbReference>
<dbReference type="InterPro" id="IPR008915">
    <property type="entry name" value="Peptidase_M50"/>
</dbReference>
<comment type="subcellular location">
    <subcellularLocation>
        <location evidence="1 14">Cell membrane</location>
        <topology evidence="1 14">Multi-pass membrane protein</topology>
    </subcellularLocation>
</comment>
<evidence type="ECO:0000256" key="4">
    <source>
        <dbReference type="ARBA" id="ARBA00022670"/>
    </source>
</evidence>
<feature type="transmembrane region" description="Helical" evidence="14">
    <location>
        <begin position="44"/>
        <end position="66"/>
    </location>
</feature>
<feature type="region of interest" description="Disordered" evidence="17">
    <location>
        <begin position="368"/>
        <end position="411"/>
    </location>
</feature>
<evidence type="ECO:0000256" key="14">
    <source>
        <dbReference type="PIRNR" id="PIRNR006404"/>
    </source>
</evidence>
<accession>A0A7W0DLY5</accession>
<dbReference type="PANTHER" id="PTHR39188:SF3">
    <property type="entry name" value="STAGE IV SPORULATION PROTEIN FB"/>
    <property type="match status" value="1"/>
</dbReference>
<keyword evidence="5 14" id="KW-0812">Transmembrane</keyword>
<comment type="cofactor">
    <cofactor evidence="14 16">
        <name>Zn(2+)</name>
        <dbReference type="ChEBI" id="CHEBI:29105"/>
    </cofactor>
    <text evidence="14 16">Binds 1 zinc ion per subunit.</text>
</comment>
<evidence type="ECO:0000259" key="18">
    <source>
        <dbReference type="Pfam" id="PF02163"/>
    </source>
</evidence>
<dbReference type="EMBL" id="JACEHE010000009">
    <property type="protein sequence ID" value="MBA2947546.1"/>
    <property type="molecule type" value="Genomic_DNA"/>
</dbReference>
<dbReference type="RefSeq" id="WP_181658500.1">
    <property type="nucleotide sequence ID" value="NZ_JACEHE010000009.1"/>
</dbReference>
<evidence type="ECO:0000256" key="5">
    <source>
        <dbReference type="ARBA" id="ARBA00022692"/>
    </source>
</evidence>
<dbReference type="InterPro" id="IPR046342">
    <property type="entry name" value="CBS_dom_sf"/>
</dbReference>
<dbReference type="GO" id="GO:0008237">
    <property type="term" value="F:metallopeptidase activity"/>
    <property type="evidence" value="ECO:0007669"/>
    <property type="project" value="UniProtKB-UniRule"/>
</dbReference>
<feature type="binding site" evidence="16">
    <location>
        <position position="67"/>
    </location>
    <ligand>
        <name>Zn(2+)</name>
        <dbReference type="ChEBI" id="CHEBI:29105"/>
        <note>catalytic</note>
    </ligand>
</feature>
<dbReference type="PANTHER" id="PTHR39188">
    <property type="entry name" value="MEMBRANE-ASSOCIATED ZINC METALLOPROTEASE M50B"/>
    <property type="match status" value="1"/>
</dbReference>
<keyword evidence="10 14" id="KW-1133">Transmembrane helix</keyword>
<dbReference type="PIRSF" id="PIRSF006404">
    <property type="entry name" value="UCP006404_Pept_M50_CBS"/>
    <property type="match status" value="1"/>
</dbReference>
<keyword evidence="13 14" id="KW-0472">Membrane</keyword>
<keyword evidence="3 14" id="KW-1003">Cell membrane</keyword>
<evidence type="ECO:0000256" key="3">
    <source>
        <dbReference type="ARBA" id="ARBA00022475"/>
    </source>
</evidence>
<dbReference type="GO" id="GO:0006508">
    <property type="term" value="P:proteolysis"/>
    <property type="evidence" value="ECO:0007669"/>
    <property type="project" value="UniProtKB-KW"/>
</dbReference>
<dbReference type="AlphaFoldDB" id="A0A7W0DLY5"/>
<feature type="domain" description="Peptidase M50" evidence="18">
    <location>
        <begin position="57"/>
        <end position="127"/>
    </location>
</feature>
<evidence type="ECO:0000256" key="13">
    <source>
        <dbReference type="ARBA" id="ARBA00023136"/>
    </source>
</evidence>
<keyword evidence="7" id="KW-0677">Repeat</keyword>
<evidence type="ECO:0000256" key="12">
    <source>
        <dbReference type="ARBA" id="ARBA00023122"/>
    </source>
</evidence>
<feature type="binding site" evidence="16">
    <location>
        <position position="165"/>
    </location>
    <ligand>
        <name>Zn(2+)</name>
        <dbReference type="ChEBI" id="CHEBI:29105"/>
        <note>catalytic</note>
    </ligand>
</feature>
<evidence type="ECO:0000256" key="2">
    <source>
        <dbReference type="ARBA" id="ARBA00007931"/>
    </source>
</evidence>
<dbReference type="InterPro" id="IPR016483">
    <property type="entry name" value="UCP006404_Pept_M50_CBS"/>
</dbReference>
<protein>
    <recommendedName>
        <fullName evidence="14">Zinc metalloprotease</fullName>
    </recommendedName>
</protein>
<feature type="transmembrane region" description="Helical" evidence="14">
    <location>
        <begin position="12"/>
        <end position="32"/>
    </location>
</feature>
<evidence type="ECO:0000256" key="6">
    <source>
        <dbReference type="ARBA" id="ARBA00022723"/>
    </source>
</evidence>
<dbReference type="Pfam" id="PF02163">
    <property type="entry name" value="Peptidase_M50"/>
    <property type="match status" value="2"/>
</dbReference>
<evidence type="ECO:0000256" key="9">
    <source>
        <dbReference type="ARBA" id="ARBA00022833"/>
    </source>
</evidence>
<gene>
    <name evidence="19" type="ORF">H1D24_17470</name>
</gene>
<comment type="similarity">
    <text evidence="2 14">Belongs to the peptidase M50B family.</text>
</comment>
<feature type="transmembrane region" description="Helical" evidence="14">
    <location>
        <begin position="213"/>
        <end position="230"/>
    </location>
</feature>
<evidence type="ECO:0000256" key="7">
    <source>
        <dbReference type="ARBA" id="ARBA00022737"/>
    </source>
</evidence>
<organism evidence="19 20">
    <name type="scientific">Streptomyces himalayensis subsp. himalayensis</name>
    <dbReference type="NCBI Taxonomy" id="2756131"/>
    <lineage>
        <taxon>Bacteria</taxon>
        <taxon>Bacillati</taxon>
        <taxon>Actinomycetota</taxon>
        <taxon>Actinomycetes</taxon>
        <taxon>Kitasatosporales</taxon>
        <taxon>Streptomycetaceae</taxon>
        <taxon>Streptomyces</taxon>
        <taxon>Streptomyces himalayensis</taxon>
    </lineage>
</organism>
<comment type="caution">
    <text evidence="19">The sequence shown here is derived from an EMBL/GenBank/DDBJ whole genome shotgun (WGS) entry which is preliminary data.</text>
</comment>
<evidence type="ECO:0000256" key="8">
    <source>
        <dbReference type="ARBA" id="ARBA00022801"/>
    </source>
</evidence>
<keyword evidence="8 14" id="KW-0378">Hydrolase</keyword>
<dbReference type="GO" id="GO:0005886">
    <property type="term" value="C:plasma membrane"/>
    <property type="evidence" value="ECO:0007669"/>
    <property type="project" value="UniProtKB-SubCell"/>
</dbReference>
<keyword evidence="12" id="KW-0129">CBS domain</keyword>
<evidence type="ECO:0000256" key="10">
    <source>
        <dbReference type="ARBA" id="ARBA00022989"/>
    </source>
</evidence>
<keyword evidence="4 14" id="KW-0645">Protease</keyword>
<evidence type="ECO:0000256" key="16">
    <source>
        <dbReference type="PIRSR" id="PIRSR006404-2"/>
    </source>
</evidence>
<evidence type="ECO:0000313" key="20">
    <source>
        <dbReference type="Proteomes" id="UP000545761"/>
    </source>
</evidence>
<sequence>MKGSIRIGSVRGVALRAHWSVPLLMLLFAYGLGSRTLPGYEPGLAPVVYAVAGVVGALLLLASLVVHEAAHALTARRAGIPVRDMTLWALGGMTQMDRPPTARAAFVVAMSGPLASLVLGGAMLGAAAGVQAALGGGIPVAVLGWLAATNVLLGVFNLLPAAPLDGGRVLQAALWWRTRDRDRAQRAAGLSGQVLGTALAVFGWLVFLRGMPGGLWLALIGLFMAVTAAAERRWAEIGAAVRGVRVADAMTSPVVTGPDWLTVDRFLPEVAAHAGHSVLPLLDFEGRPSGVVQLRRLAAVPAGRRDAVRVRDVATPLSRCTLAAPDEQLDGVLERVGSEEGGLPILVMDGGRLGGIITAHDIGRLAQRHTTEAPHGAPPPGGRPLPVRRLGRGAWGRGHASGAGRSTRAAC</sequence>
<feature type="transmembrane region" description="Helical" evidence="14">
    <location>
        <begin position="104"/>
        <end position="130"/>
    </location>
</feature>
<reference evidence="19 20" key="1">
    <citation type="submission" date="2020-07" db="EMBL/GenBank/DDBJ databases">
        <title>Streptomyces isolated from Indian soil.</title>
        <authorList>
            <person name="Mandal S."/>
            <person name="Maiti P.K."/>
        </authorList>
    </citation>
    <scope>NUCLEOTIDE SEQUENCE [LARGE SCALE GENOMIC DNA]</scope>
    <source>
        <strain evidence="19 20">PSKA28</strain>
    </source>
</reference>
<feature type="domain" description="Peptidase M50" evidence="18">
    <location>
        <begin position="139"/>
        <end position="187"/>
    </location>
</feature>
<feature type="transmembrane region" description="Helical" evidence="14">
    <location>
        <begin position="136"/>
        <end position="159"/>
    </location>
</feature>
<dbReference type="Gene3D" id="3.10.580.10">
    <property type="entry name" value="CBS-domain"/>
    <property type="match status" value="1"/>
</dbReference>
<feature type="active site" evidence="15">
    <location>
        <position position="68"/>
    </location>
</feature>
<dbReference type="SUPFAM" id="SSF54631">
    <property type="entry name" value="CBS-domain pair"/>
    <property type="match status" value="1"/>
</dbReference>
<evidence type="ECO:0000256" key="15">
    <source>
        <dbReference type="PIRSR" id="PIRSR006404-1"/>
    </source>
</evidence>
<evidence type="ECO:0000313" key="19">
    <source>
        <dbReference type="EMBL" id="MBA2947546.1"/>
    </source>
</evidence>
<evidence type="ECO:0000256" key="17">
    <source>
        <dbReference type="SAM" id="MobiDB-lite"/>
    </source>
</evidence>
<evidence type="ECO:0000256" key="1">
    <source>
        <dbReference type="ARBA" id="ARBA00004651"/>
    </source>
</evidence>
<dbReference type="Proteomes" id="UP000545761">
    <property type="component" value="Unassembled WGS sequence"/>
</dbReference>
<feature type="binding site" evidence="16">
    <location>
        <position position="71"/>
    </location>
    <ligand>
        <name>Zn(2+)</name>
        <dbReference type="ChEBI" id="CHEBI:29105"/>
        <note>catalytic</note>
    </ligand>
</feature>
<evidence type="ECO:0000256" key="11">
    <source>
        <dbReference type="ARBA" id="ARBA00023049"/>
    </source>
</evidence>
<keyword evidence="6 14" id="KW-0479">Metal-binding</keyword>
<feature type="transmembrane region" description="Helical" evidence="14">
    <location>
        <begin position="187"/>
        <end position="207"/>
    </location>
</feature>
<keyword evidence="11 14" id="KW-0482">Metalloprotease</keyword>
<proteinExistence type="inferred from homology"/>
<name>A0A7W0DLY5_9ACTN</name>